<feature type="coiled-coil region" evidence="1">
    <location>
        <begin position="13"/>
        <end position="44"/>
    </location>
</feature>
<reference evidence="3" key="1">
    <citation type="journal article" date="2021" name="Proc. Natl. Acad. Sci. U.S.A.">
        <title>A Catalog of Tens of Thousands of Viruses from Human Metagenomes Reveals Hidden Associations with Chronic Diseases.</title>
        <authorList>
            <person name="Tisza M.J."/>
            <person name="Buck C.B."/>
        </authorList>
    </citation>
    <scope>NUCLEOTIDE SEQUENCE</scope>
    <source>
        <strain evidence="3">CtsoB6</strain>
    </source>
</reference>
<protein>
    <submittedName>
        <fullName evidence="3">Minor capsid protein</fullName>
    </submittedName>
</protein>
<evidence type="ECO:0000259" key="2">
    <source>
        <dbReference type="Pfam" id="PF04233"/>
    </source>
</evidence>
<dbReference type="Pfam" id="PF04233">
    <property type="entry name" value="Phage_Mu_F"/>
    <property type="match status" value="1"/>
</dbReference>
<name>A0A8S5QNR1_9CAUD</name>
<evidence type="ECO:0000313" key="3">
    <source>
        <dbReference type="EMBL" id="DAE20704.1"/>
    </source>
</evidence>
<sequence>MNKAQKEVQQAQLNDEKKVIKLLERVYEQAKKDCEQKIRELSARTDLENLQSIIYQKEYQQIMVDQIESILYDLHEGQFTTIADYLQQSYINGYVGMYYDLHLSGIPLVVPINQDQVVKAVRTDSKLSSGLYTKLGEDVGYLKRSIRAELSRGIASGSTWNEMALRIAKGMNSPFRKAYNNAIRIARTEGHRIQNEAALDGQHGAKKKGADIVKQWDSTLDGRTRDEHRECDGQIREIDEPFDVGGEKMQAPGVGGSAKNVCNCRCCLLQRAKWALDDDELKTLQERAAFFGLDKTQSFNDFKQKYLKLPDNADTMNVKEYDVLAHTQKLKGAMSNSDYDEYMKILTEHSNTSLQKLYAKYADKINGVAYGKNGYYTPRDNKLVFSYPAKKYIDGGKSKYGTLAHEYGHYFDAKANYDNTHFSELNLINGKVKWCKLSKVASSSDEFLVAVRKDRDFLKSILTDEVKEDFRNNHASAGVQDAIDGLLGERIAWGHGDKYYNRQYSSMKRLKEHKGLQAAYKELGIDASNLSKVANECRVYESASEMWANIMGAEVNGGSELEYVKKYLPNSYEAFIEILKGVK</sequence>
<dbReference type="InterPro" id="IPR006528">
    <property type="entry name" value="Phage_head_morphogenesis_dom"/>
</dbReference>
<proteinExistence type="predicted"/>
<dbReference type="EMBL" id="BK015700">
    <property type="protein sequence ID" value="DAE20704.1"/>
    <property type="molecule type" value="Genomic_DNA"/>
</dbReference>
<feature type="domain" description="Phage head morphogenesis" evidence="2">
    <location>
        <begin position="145"/>
        <end position="268"/>
    </location>
</feature>
<keyword evidence="1" id="KW-0175">Coiled coil</keyword>
<organism evidence="3">
    <name type="scientific">Siphoviridae sp. ctsoB6</name>
    <dbReference type="NCBI Taxonomy" id="2826487"/>
    <lineage>
        <taxon>Viruses</taxon>
        <taxon>Duplodnaviria</taxon>
        <taxon>Heunggongvirae</taxon>
        <taxon>Uroviricota</taxon>
        <taxon>Caudoviricetes</taxon>
    </lineage>
</organism>
<evidence type="ECO:0000256" key="1">
    <source>
        <dbReference type="SAM" id="Coils"/>
    </source>
</evidence>
<accession>A0A8S5QNR1</accession>